<dbReference type="PANTHER" id="PTHR43308">
    <property type="entry name" value="OUTER MEMBRANE PROTEIN ALPHA-RELATED"/>
    <property type="match status" value="1"/>
</dbReference>
<evidence type="ECO:0000313" key="4">
    <source>
        <dbReference type="EMBL" id="MFD1130106.1"/>
    </source>
</evidence>
<proteinExistence type="predicted"/>
<evidence type="ECO:0000313" key="5">
    <source>
        <dbReference type="Proteomes" id="UP001597169"/>
    </source>
</evidence>
<dbReference type="InterPro" id="IPR028059">
    <property type="entry name" value="SWM_rpt"/>
</dbReference>
<keyword evidence="1 2" id="KW-0732">Signal</keyword>
<dbReference type="PROSITE" id="PS51272">
    <property type="entry name" value="SLH"/>
    <property type="match status" value="3"/>
</dbReference>
<dbReference type="InterPro" id="IPR014755">
    <property type="entry name" value="Cu-Rt/internalin_Ig-like"/>
</dbReference>
<dbReference type="Pfam" id="PF13753">
    <property type="entry name" value="SWM_repeat"/>
    <property type="match status" value="4"/>
</dbReference>
<dbReference type="InterPro" id="IPR051465">
    <property type="entry name" value="Cell_Envelope_Struct_Comp"/>
</dbReference>
<dbReference type="InterPro" id="IPR011801">
    <property type="entry name" value="Swm_rep_I_cyn"/>
</dbReference>
<dbReference type="RefSeq" id="WP_251582879.1">
    <property type="nucleotide sequence ID" value="NZ_JBHTKX010000002.1"/>
</dbReference>
<feature type="signal peptide" evidence="2">
    <location>
        <begin position="1"/>
        <end position="22"/>
    </location>
</feature>
<dbReference type="PANTHER" id="PTHR43308:SF5">
    <property type="entry name" value="S-LAYER PROTEIN _ PEPTIDOGLYCAN ENDO-BETA-N-ACETYLGLUCOSAMINIDASE"/>
    <property type="match status" value="1"/>
</dbReference>
<keyword evidence="5" id="KW-1185">Reference proteome</keyword>
<name>A0ABW3Q3L4_9BACL</name>
<evidence type="ECO:0000256" key="2">
    <source>
        <dbReference type="SAM" id="SignalP"/>
    </source>
</evidence>
<feature type="domain" description="SLH" evidence="3">
    <location>
        <begin position="1049"/>
        <end position="1107"/>
    </location>
</feature>
<feature type="chain" id="PRO_5045458004" evidence="2">
    <location>
        <begin position="23"/>
        <end position="1235"/>
    </location>
</feature>
<evidence type="ECO:0000256" key="1">
    <source>
        <dbReference type="ARBA" id="ARBA00022729"/>
    </source>
</evidence>
<dbReference type="InterPro" id="IPR032812">
    <property type="entry name" value="SbsA_Ig"/>
</dbReference>
<feature type="domain" description="SLH" evidence="3">
    <location>
        <begin position="1176"/>
        <end position="1235"/>
    </location>
</feature>
<protein>
    <submittedName>
        <fullName evidence="4">SwmB domain-containing protein</fullName>
    </submittedName>
</protein>
<dbReference type="Gene3D" id="2.60.40.1220">
    <property type="match status" value="1"/>
</dbReference>
<gene>
    <name evidence="4" type="ORF">ACFQ3J_18210</name>
</gene>
<sequence length="1235" mass="131717">MKKKISLLLTVALCAQVGFSWGMEKNYAAEAAVTQASTQIEDVKDISPYSGQVEVAQNPSLTMELTQPVRKGEGSIRIRSLSDNKEVKAFDLATEVTIYETKGGNEVSPEGYGTYITMNLGATQLQSGGYYVLIDAGTFMKEQGAPFAGIQDASKWRFWTVGMGEVSVVEKVPANGASGILPSSTLTLKFAKEMYPAAGAIQIINRKSGQTVETISSTSSNVSGGGTNTIKIKPGTPFENNTSYEVLVSAGAFWDAQQNRSAEIRGGDWRFQVSTDTTALTVTSLSPYDGNMSAPVDQPITLTFNKALDTNYPGNVTLRKAGGSVVNTTTTVINDKNPRQLVISPSAQLEHNTTYQVDVPGGVFRDAAGNTFAGLVGSSSWSFKTFARDTSAPVLQTSKMYTNTLIRLTYDEWLNSNTRPLLSSYSVTVNGETRGISDVSISGDSVYIMLDTGVAVGQVVRLSYMPGIRPLQDDAGNAVAAFSSREIINDLDSVLSKPREGTIYGNTLYLYFTESIRVTSSSAKDQFVVTADGSSIGINSISISNGSVVTLTLDRSVRDGEVIRVNYTPGSYPLKDNREQSLAGFTDFFVRNNNDTKAPEFVEVTASGNKMYIRYNEALRTNDLPLKSQFSVLVNRTPLFVNAVEAEEDTVTLTLANTLQMNQDVTLSYIPGVKRLTDLNYNPAGYINLVPVTVYGSGSVRQGEVQGTTVVLTMTEAMQSSGTVAASQFTVNAGGQNIQATTAAVQGQTITLTLSSAVVTGQTVTIMYTPGTTPLRTAAGELIAGFGPITLQNKTTGSTVPGSGNNGTAGMPSGLSVLNSGLFNETGYALSTAATKRTTALSKYNRAVGSYSVSTETLKQTFAFASSASGVSKTLVVEVPETEASAMVGFPSQALDEIKRQYPDAVIGVRYGDRIFTVGVSDLDLSSMAARVYSDITKTMLYLQIEDVPSSSSVTIDTMLSQASATKLSTYTDVSSFIVSDTSTKAEVAVKGQYKLRLSSMTNGRTLGVVKLDNTIQRLSPVPNKISQATDAVLVQANLSENQALIAANHPVQYMGLYGHWGKEAVEGLAAKWIIDTAAGAEYGPNTAITRAEFAGMIARALGLNGSWDTTQQFGDVSYNVSGAYIGAAAKAGIITGHQDGTFKPNQLITREQMAIMMVRALHYGGHESTLSGSPNSVLSKFKDRMHIQAPDIVAEAVQQGIIEGMTQNTFKPGGNATRAQAAVMITRMLSIYTE</sequence>
<evidence type="ECO:0000259" key="3">
    <source>
        <dbReference type="PROSITE" id="PS51272"/>
    </source>
</evidence>
<dbReference type="EMBL" id="JBHTKX010000002">
    <property type="protein sequence ID" value="MFD1130106.1"/>
    <property type="molecule type" value="Genomic_DNA"/>
</dbReference>
<dbReference type="Pfam" id="PF00395">
    <property type="entry name" value="SLH"/>
    <property type="match status" value="3"/>
</dbReference>
<dbReference type="Pfam" id="PF13205">
    <property type="entry name" value="Big_5"/>
    <property type="match status" value="2"/>
</dbReference>
<dbReference type="NCBIfam" id="TIGR02059">
    <property type="entry name" value="swm_rep_I"/>
    <property type="match status" value="4"/>
</dbReference>
<dbReference type="InterPro" id="IPR001119">
    <property type="entry name" value="SLH_dom"/>
</dbReference>
<accession>A0ABW3Q3L4</accession>
<organism evidence="4 5">
    <name type="scientific">Paenibacillus provencensis</name>
    <dbReference type="NCBI Taxonomy" id="441151"/>
    <lineage>
        <taxon>Bacteria</taxon>
        <taxon>Bacillati</taxon>
        <taxon>Bacillota</taxon>
        <taxon>Bacilli</taxon>
        <taxon>Bacillales</taxon>
        <taxon>Paenibacillaceae</taxon>
        <taxon>Paenibacillus</taxon>
    </lineage>
</organism>
<feature type="domain" description="SLH" evidence="3">
    <location>
        <begin position="1109"/>
        <end position="1172"/>
    </location>
</feature>
<comment type="caution">
    <text evidence="4">The sequence shown here is derived from an EMBL/GenBank/DDBJ whole genome shotgun (WGS) entry which is preliminary data.</text>
</comment>
<dbReference type="Proteomes" id="UP001597169">
    <property type="component" value="Unassembled WGS sequence"/>
</dbReference>
<reference evidence="5" key="1">
    <citation type="journal article" date="2019" name="Int. J. Syst. Evol. Microbiol.">
        <title>The Global Catalogue of Microorganisms (GCM) 10K type strain sequencing project: providing services to taxonomists for standard genome sequencing and annotation.</title>
        <authorList>
            <consortium name="The Broad Institute Genomics Platform"/>
            <consortium name="The Broad Institute Genome Sequencing Center for Infectious Disease"/>
            <person name="Wu L."/>
            <person name="Ma J."/>
        </authorList>
    </citation>
    <scope>NUCLEOTIDE SEQUENCE [LARGE SCALE GENOMIC DNA]</scope>
    <source>
        <strain evidence="5">CCUG 53519</strain>
    </source>
</reference>